<dbReference type="EMBL" id="JH993917">
    <property type="protein sequence ID" value="ELQ75848.1"/>
    <property type="molecule type" value="Genomic_DNA"/>
</dbReference>
<reference evidence="1 2" key="1">
    <citation type="journal article" date="2012" name="PLoS Pathog.">
        <title>The genome of the obligate intracellular parasite Trachipleistophora hominis: new insights into microsporidian genome dynamics and reductive evolution.</title>
        <authorList>
            <person name="Heinz E."/>
            <person name="Williams T.A."/>
            <person name="Nakjang S."/>
            <person name="Noel C.J."/>
            <person name="Swan D.C."/>
            <person name="Goldberg A.V."/>
            <person name="Harris S.R."/>
            <person name="Weinmaier T."/>
            <person name="Markert S."/>
            <person name="Becher D."/>
            <person name="Bernhardt J."/>
            <person name="Dagan T."/>
            <person name="Hacker C."/>
            <person name="Lucocq J.M."/>
            <person name="Schweder T."/>
            <person name="Rattei T."/>
            <person name="Hall N."/>
            <person name="Hirt R.P."/>
            <person name="Embley T.M."/>
        </authorList>
    </citation>
    <scope>NUCLEOTIDE SEQUENCE [LARGE SCALE GENOMIC DNA]</scope>
</reference>
<dbReference type="VEuPathDB" id="MicrosporidiaDB:THOM_1200"/>
<accession>L7JWJ4</accession>
<evidence type="ECO:0000313" key="1">
    <source>
        <dbReference type="EMBL" id="ELQ75848.1"/>
    </source>
</evidence>
<dbReference type="Proteomes" id="UP000011185">
    <property type="component" value="Unassembled WGS sequence"/>
</dbReference>
<dbReference type="HOGENOM" id="CLU_3191630_0_0_1"/>
<dbReference type="AlphaFoldDB" id="L7JWJ4"/>
<keyword evidence="2" id="KW-1185">Reference proteome</keyword>
<protein>
    <submittedName>
        <fullName evidence="1">Uncharacterized protein</fullName>
    </submittedName>
</protein>
<evidence type="ECO:0000313" key="2">
    <source>
        <dbReference type="Proteomes" id="UP000011185"/>
    </source>
</evidence>
<gene>
    <name evidence="1" type="ORF">THOM_1200</name>
</gene>
<proteinExistence type="predicted"/>
<name>L7JWJ4_TRAHO</name>
<dbReference type="OrthoDB" id="7340501at2759"/>
<sequence>MRVATMNAYSGVKYIKANGSVLGAFNNASFCEYFLVIIGEMNRVEE</sequence>
<organism evidence="1 2">
    <name type="scientific">Trachipleistophora hominis</name>
    <name type="common">Microsporidian parasite</name>
    <dbReference type="NCBI Taxonomy" id="72359"/>
    <lineage>
        <taxon>Eukaryota</taxon>
        <taxon>Fungi</taxon>
        <taxon>Fungi incertae sedis</taxon>
        <taxon>Microsporidia</taxon>
        <taxon>Pleistophoridae</taxon>
        <taxon>Trachipleistophora</taxon>
    </lineage>
</organism>
<dbReference type="InParanoid" id="L7JWJ4"/>